<evidence type="ECO:0000313" key="2">
    <source>
        <dbReference type="Proteomes" id="UP000281677"/>
    </source>
</evidence>
<protein>
    <submittedName>
        <fullName evidence="1">Uncharacterized protein</fullName>
    </submittedName>
</protein>
<gene>
    <name evidence="1" type="ORF">D0859_10943</name>
</gene>
<dbReference type="OrthoDB" id="3866088at2759"/>
<evidence type="ECO:0000313" key="1">
    <source>
        <dbReference type="EMBL" id="RMZ25001.1"/>
    </source>
</evidence>
<dbReference type="AlphaFoldDB" id="A0A3M7IHK5"/>
<comment type="caution">
    <text evidence="1">The sequence shown here is derived from an EMBL/GenBank/DDBJ whole genome shotgun (WGS) entry which is preliminary data.</text>
</comment>
<reference evidence="1 2" key="1">
    <citation type="journal article" date="2018" name="BMC Genomics">
        <title>Genomic evidence for intraspecific hybridization in a clonal and extremely halotolerant yeast.</title>
        <authorList>
            <person name="Gostincar C."/>
            <person name="Stajich J.E."/>
            <person name="Zupancic J."/>
            <person name="Zalar P."/>
            <person name="Gunde-Cimerman N."/>
        </authorList>
    </citation>
    <scope>NUCLEOTIDE SEQUENCE [LARGE SCALE GENOMIC DNA]</scope>
    <source>
        <strain evidence="1 2">EXF-120</strain>
    </source>
</reference>
<sequence length="117" mass="13538">MPIIDLAEADRHATAPCYQSMRSLLTCLNALPSMRTLQMLDIRLRNLNVRQDDQTLLSGFVLRHTRTLADYVFNAVAKLKAFSFGRFKYRHSNSDRWESCSGQCYHRGRTIDARGRE</sequence>
<organism evidence="1 2">
    <name type="scientific">Hortaea werneckii</name>
    <name type="common">Black yeast</name>
    <name type="synonym">Cladosporium werneckii</name>
    <dbReference type="NCBI Taxonomy" id="91943"/>
    <lineage>
        <taxon>Eukaryota</taxon>
        <taxon>Fungi</taxon>
        <taxon>Dikarya</taxon>
        <taxon>Ascomycota</taxon>
        <taxon>Pezizomycotina</taxon>
        <taxon>Dothideomycetes</taxon>
        <taxon>Dothideomycetidae</taxon>
        <taxon>Mycosphaerellales</taxon>
        <taxon>Teratosphaeriaceae</taxon>
        <taxon>Hortaea</taxon>
    </lineage>
</organism>
<dbReference type="Proteomes" id="UP000281677">
    <property type="component" value="Unassembled WGS sequence"/>
</dbReference>
<proteinExistence type="predicted"/>
<dbReference type="EMBL" id="QWIT01000382">
    <property type="protein sequence ID" value="RMZ25001.1"/>
    <property type="molecule type" value="Genomic_DNA"/>
</dbReference>
<accession>A0A3M7IHK5</accession>
<name>A0A3M7IHK5_HORWE</name>